<dbReference type="EMBL" id="SNRW01002635">
    <property type="protein sequence ID" value="KAA6392169.1"/>
    <property type="molecule type" value="Genomic_DNA"/>
</dbReference>
<gene>
    <name evidence="1" type="ORF">EZS28_012304</name>
</gene>
<accession>A0A5J4WCW0</accession>
<dbReference type="Proteomes" id="UP000324800">
    <property type="component" value="Unassembled WGS sequence"/>
</dbReference>
<comment type="caution">
    <text evidence="1">The sequence shown here is derived from an EMBL/GenBank/DDBJ whole genome shotgun (WGS) entry which is preliminary data.</text>
</comment>
<dbReference type="AlphaFoldDB" id="A0A5J4WCW0"/>
<protein>
    <submittedName>
        <fullName evidence="1">Uncharacterized protein</fullName>
    </submittedName>
</protein>
<reference evidence="1 2" key="1">
    <citation type="submission" date="2019-03" db="EMBL/GenBank/DDBJ databases">
        <title>Single cell metagenomics reveals metabolic interactions within the superorganism composed of flagellate Streblomastix strix and complex community of Bacteroidetes bacteria on its surface.</title>
        <authorList>
            <person name="Treitli S.C."/>
            <person name="Kolisko M."/>
            <person name="Husnik F."/>
            <person name="Keeling P."/>
            <person name="Hampl V."/>
        </authorList>
    </citation>
    <scope>NUCLEOTIDE SEQUENCE [LARGE SCALE GENOMIC DNA]</scope>
    <source>
        <strain evidence="1">ST1C</strain>
    </source>
</reference>
<evidence type="ECO:0000313" key="2">
    <source>
        <dbReference type="Proteomes" id="UP000324800"/>
    </source>
</evidence>
<proteinExistence type="predicted"/>
<organism evidence="1 2">
    <name type="scientific">Streblomastix strix</name>
    <dbReference type="NCBI Taxonomy" id="222440"/>
    <lineage>
        <taxon>Eukaryota</taxon>
        <taxon>Metamonada</taxon>
        <taxon>Preaxostyla</taxon>
        <taxon>Oxymonadida</taxon>
        <taxon>Streblomastigidae</taxon>
        <taxon>Streblomastix</taxon>
    </lineage>
</organism>
<name>A0A5J4WCW0_9EUKA</name>
<sequence length="171" mass="19136">MDSVLILLLHGCLADISTVTQAKSAIFFSFNQGVKRLGELELALASGLPKDLSGTDFGQPVLLLESWSLVGCILCLGATTFPLAQPNSGGMVINGGQPLDYKHLDFLVLIRDGLYEMILSLQVQYFHYLEVQFLVHLARYCFYCQCYRLSEGFRVHYRWLLPVTASRCHSV</sequence>
<evidence type="ECO:0000313" key="1">
    <source>
        <dbReference type="EMBL" id="KAA6392169.1"/>
    </source>
</evidence>